<keyword evidence="7" id="KW-0175">Coiled coil</keyword>
<evidence type="ECO:0000259" key="9">
    <source>
        <dbReference type="PROSITE" id="PS50067"/>
    </source>
</evidence>
<dbReference type="GO" id="GO:0007018">
    <property type="term" value="P:microtubule-based movement"/>
    <property type="evidence" value="ECO:0007669"/>
    <property type="project" value="InterPro"/>
</dbReference>
<keyword evidence="2 5" id="KW-0547">Nucleotide-binding</keyword>
<dbReference type="InterPro" id="IPR019821">
    <property type="entry name" value="Kinesin_motor_CS"/>
</dbReference>
<dbReference type="PROSITE" id="PS00411">
    <property type="entry name" value="KINESIN_MOTOR_1"/>
    <property type="match status" value="1"/>
</dbReference>
<evidence type="ECO:0000256" key="4">
    <source>
        <dbReference type="ARBA" id="ARBA00023175"/>
    </source>
</evidence>
<keyword evidence="11" id="KW-1185">Reference proteome</keyword>
<evidence type="ECO:0000256" key="7">
    <source>
        <dbReference type="SAM" id="Coils"/>
    </source>
</evidence>
<dbReference type="Pfam" id="PF00225">
    <property type="entry name" value="Kinesin"/>
    <property type="match status" value="1"/>
</dbReference>
<dbReference type="AlphaFoldDB" id="A0A7I8J0D7"/>
<dbReference type="GO" id="GO:0008017">
    <property type="term" value="F:microtubule binding"/>
    <property type="evidence" value="ECO:0007669"/>
    <property type="project" value="InterPro"/>
</dbReference>
<dbReference type="InterPro" id="IPR001752">
    <property type="entry name" value="Kinesin_motor_dom"/>
</dbReference>
<evidence type="ECO:0000256" key="2">
    <source>
        <dbReference type="ARBA" id="ARBA00022741"/>
    </source>
</evidence>
<evidence type="ECO:0000256" key="5">
    <source>
        <dbReference type="PROSITE-ProRule" id="PRU00283"/>
    </source>
</evidence>
<proteinExistence type="inferred from homology"/>
<dbReference type="GO" id="GO:0005524">
    <property type="term" value="F:ATP binding"/>
    <property type="evidence" value="ECO:0007669"/>
    <property type="project" value="UniProtKB-UniRule"/>
</dbReference>
<gene>
    <name evidence="10" type="ORF">SI7747_07009884</name>
</gene>
<feature type="domain" description="Kinesin motor" evidence="9">
    <location>
        <begin position="148"/>
        <end position="412"/>
    </location>
</feature>
<dbReference type="PRINTS" id="PR00380">
    <property type="entry name" value="KINESINHEAVY"/>
</dbReference>
<dbReference type="SMART" id="SM00129">
    <property type="entry name" value="KISc"/>
    <property type="match status" value="1"/>
</dbReference>
<keyword evidence="4 5" id="KW-0505">Motor protein</keyword>
<dbReference type="Proteomes" id="UP001189122">
    <property type="component" value="Unassembled WGS sequence"/>
</dbReference>
<dbReference type="InterPro" id="IPR036961">
    <property type="entry name" value="Kinesin_motor_dom_sf"/>
</dbReference>
<feature type="compositionally biased region" description="Polar residues" evidence="8">
    <location>
        <begin position="719"/>
        <end position="730"/>
    </location>
</feature>
<name>A0A7I8J0D7_SPIIN</name>
<sequence>MCESGVPISDQTSQALQVAEDSAAAVPFFEEETSVDPAVSEESNGDLLQDVDEKPALPREQDSISAVIQLYPPDVLDATLKGSDPAPDLSFSLHLLGTKYNDLVKRWLEKKSLEESAAPKHETLTRKYAELWAERKRLYNEVIELKGNIRVFCRCRPMNSEELSKGHSSVFEFDPSQDSELQILTTENSRKQFKFDHVFGPQDDQGRFAETRPMVMSVLDGYNACIFAYGQTGTGKTFTMEGTLENRGVNYRTLEELFSFFVSMLEVYNERIRDLLPENPNLPSKKLEVKQAAEGTQEVPGLVEAQAFSIDGVWELLQAGARNRSVGSTNANELSSRSHSLVRVTIRGENLMNGAKTRSHLWLVDLAGSERVGKIEVEGERLKESQFINRSLSALGDVIAALASKNPHIPYRHIPKPKHSLSLSLPSSPLLTLFLTWTISSLGIYSHLLSAIFFHSSAGGRLQDSHVRPDQPFLRGSGRDPLLSELRHPVRGIEQGPARKHADPSESFKFKQMAEKLRQEEKERARLNDTLQLLHVKYASRENVFKEKLRDLENQLAEERKARHLHQEDGNRFHNKPPFLRISSNLPLPALPRGSGGGGDWLAPVPEEKENLPSVKRKLDNGGGAGGGATGKPPLMKARRILLAPVVRPAAAPAAGQSRRRASIAAVPGGAGDRPRARLSLAFSREDPRRRSVMMMPLGTPDGKAGARGGGGGAAASGNKFSSPPQQGQWRSRIPSMASPRQRLRFLSSPAANRNMSSAGGGGAAQPAGGKLCFSVQKRLVVGSPLMKMKSSFASREAAPPSIIGRFGSAQRILSTNRRKSVF</sequence>
<feature type="region of interest" description="Disordered" evidence="8">
    <location>
        <begin position="651"/>
        <end position="733"/>
    </location>
</feature>
<protein>
    <recommendedName>
        <fullName evidence="6">Kinesin-like protein</fullName>
    </recommendedName>
</protein>
<evidence type="ECO:0000256" key="1">
    <source>
        <dbReference type="ARBA" id="ARBA00022701"/>
    </source>
</evidence>
<dbReference type="SUPFAM" id="SSF52540">
    <property type="entry name" value="P-loop containing nucleoside triphosphate hydrolases"/>
    <property type="match status" value="1"/>
</dbReference>
<comment type="similarity">
    <text evidence="5 6">Belongs to the TRAFAC class myosin-kinesin ATPase superfamily. Kinesin family.</text>
</comment>
<dbReference type="EMBL" id="LR743594">
    <property type="protein sequence ID" value="CAA2623989.1"/>
    <property type="molecule type" value="Genomic_DNA"/>
</dbReference>
<evidence type="ECO:0000256" key="6">
    <source>
        <dbReference type="RuleBase" id="RU000394"/>
    </source>
</evidence>
<dbReference type="GO" id="GO:0003777">
    <property type="term" value="F:microtubule motor activity"/>
    <property type="evidence" value="ECO:0007669"/>
    <property type="project" value="InterPro"/>
</dbReference>
<dbReference type="Gene3D" id="3.40.850.10">
    <property type="entry name" value="Kinesin motor domain"/>
    <property type="match status" value="1"/>
</dbReference>
<dbReference type="PANTHER" id="PTHR47972:SF2">
    <property type="entry name" value="KINESIN-LIKE PROTEIN KIN-14S"/>
    <property type="match status" value="1"/>
</dbReference>
<accession>A0A7I8J0D7</accession>
<dbReference type="InterPro" id="IPR027417">
    <property type="entry name" value="P-loop_NTPase"/>
</dbReference>
<keyword evidence="1 6" id="KW-0493">Microtubule</keyword>
<feature type="compositionally biased region" description="Gly residues" evidence="8">
    <location>
        <begin position="706"/>
        <end position="715"/>
    </location>
</feature>
<dbReference type="EMBL" id="CACRZD030000007">
    <property type="protein sequence ID" value="CAA6663499.1"/>
    <property type="molecule type" value="Genomic_DNA"/>
</dbReference>
<keyword evidence="3 5" id="KW-0067">ATP-binding</keyword>
<dbReference type="InterPro" id="IPR027640">
    <property type="entry name" value="Kinesin-like_fam"/>
</dbReference>
<evidence type="ECO:0000256" key="3">
    <source>
        <dbReference type="ARBA" id="ARBA00022840"/>
    </source>
</evidence>
<evidence type="ECO:0000313" key="10">
    <source>
        <dbReference type="EMBL" id="CAA2623989.1"/>
    </source>
</evidence>
<dbReference type="PROSITE" id="PS50067">
    <property type="entry name" value="KINESIN_MOTOR_2"/>
    <property type="match status" value="1"/>
</dbReference>
<reference evidence="10 11" key="1">
    <citation type="submission" date="2019-12" db="EMBL/GenBank/DDBJ databases">
        <authorList>
            <person name="Scholz U."/>
            <person name="Mascher M."/>
            <person name="Fiebig A."/>
        </authorList>
    </citation>
    <scope>NUCLEOTIDE SEQUENCE</scope>
</reference>
<organism evidence="10">
    <name type="scientific">Spirodela intermedia</name>
    <name type="common">Intermediate duckweed</name>
    <dbReference type="NCBI Taxonomy" id="51605"/>
    <lineage>
        <taxon>Eukaryota</taxon>
        <taxon>Viridiplantae</taxon>
        <taxon>Streptophyta</taxon>
        <taxon>Embryophyta</taxon>
        <taxon>Tracheophyta</taxon>
        <taxon>Spermatophyta</taxon>
        <taxon>Magnoliopsida</taxon>
        <taxon>Liliopsida</taxon>
        <taxon>Araceae</taxon>
        <taxon>Lemnoideae</taxon>
        <taxon>Spirodela</taxon>
    </lineage>
</organism>
<feature type="binding site" evidence="5">
    <location>
        <begin position="230"/>
        <end position="237"/>
    </location>
    <ligand>
        <name>ATP</name>
        <dbReference type="ChEBI" id="CHEBI:30616"/>
    </ligand>
</feature>
<evidence type="ECO:0000313" key="11">
    <source>
        <dbReference type="Proteomes" id="UP001189122"/>
    </source>
</evidence>
<feature type="coiled-coil region" evidence="7">
    <location>
        <begin position="510"/>
        <end position="569"/>
    </location>
</feature>
<dbReference type="GO" id="GO:0005874">
    <property type="term" value="C:microtubule"/>
    <property type="evidence" value="ECO:0007669"/>
    <property type="project" value="UniProtKB-KW"/>
</dbReference>
<evidence type="ECO:0000256" key="8">
    <source>
        <dbReference type="SAM" id="MobiDB-lite"/>
    </source>
</evidence>
<dbReference type="PANTHER" id="PTHR47972">
    <property type="entry name" value="KINESIN-LIKE PROTEIN KLP-3"/>
    <property type="match status" value="1"/>
</dbReference>